<comment type="caution">
    <text evidence="6">The sequence shown here is derived from an EMBL/GenBank/DDBJ whole genome shotgun (WGS) entry which is preliminary data.</text>
</comment>
<evidence type="ECO:0000313" key="7">
    <source>
        <dbReference type="Proteomes" id="UP001055149"/>
    </source>
</evidence>
<dbReference type="InterPro" id="IPR036388">
    <property type="entry name" value="WH-like_DNA-bd_sf"/>
</dbReference>
<evidence type="ECO:0000256" key="3">
    <source>
        <dbReference type="ARBA" id="ARBA00023163"/>
    </source>
</evidence>
<evidence type="ECO:0000313" key="6">
    <source>
        <dbReference type="EMBL" id="GKS82347.1"/>
    </source>
</evidence>
<evidence type="ECO:0000256" key="2">
    <source>
        <dbReference type="ARBA" id="ARBA00023125"/>
    </source>
</evidence>
<dbReference type="InterPro" id="IPR018335">
    <property type="entry name" value="Tscrpt_reg_HTH_Crp-type_CS"/>
</dbReference>
<dbReference type="CDD" id="cd00092">
    <property type="entry name" value="HTH_CRP"/>
    <property type="match status" value="1"/>
</dbReference>
<keyword evidence="3" id="KW-0804">Transcription</keyword>
<dbReference type="PROSITE" id="PS00042">
    <property type="entry name" value="HTH_CRP_1"/>
    <property type="match status" value="1"/>
</dbReference>
<evidence type="ECO:0000256" key="1">
    <source>
        <dbReference type="ARBA" id="ARBA00023015"/>
    </source>
</evidence>
<dbReference type="Gene3D" id="2.60.120.10">
    <property type="entry name" value="Jelly Rolls"/>
    <property type="match status" value="1"/>
</dbReference>
<dbReference type="PANTHER" id="PTHR24567">
    <property type="entry name" value="CRP FAMILY TRANSCRIPTIONAL REGULATORY PROTEIN"/>
    <property type="match status" value="1"/>
</dbReference>
<dbReference type="Proteomes" id="UP001055149">
    <property type="component" value="Unassembled WGS sequence"/>
</dbReference>
<dbReference type="InterPro" id="IPR000595">
    <property type="entry name" value="cNMP-bd_dom"/>
</dbReference>
<dbReference type="Pfam" id="PF00027">
    <property type="entry name" value="cNMP_binding"/>
    <property type="match status" value="1"/>
</dbReference>
<dbReference type="SMART" id="SM00100">
    <property type="entry name" value="cNMP"/>
    <property type="match status" value="1"/>
</dbReference>
<organism evidence="6 7">
    <name type="scientific">Ligilactobacillus pabuli</name>
    <dbReference type="NCBI Taxonomy" id="2886039"/>
    <lineage>
        <taxon>Bacteria</taxon>
        <taxon>Bacillati</taxon>
        <taxon>Bacillota</taxon>
        <taxon>Bacilli</taxon>
        <taxon>Lactobacillales</taxon>
        <taxon>Lactobacillaceae</taxon>
        <taxon>Ligilactobacillus</taxon>
    </lineage>
</organism>
<accession>A0ABQ5JJV1</accession>
<dbReference type="InterPro" id="IPR036390">
    <property type="entry name" value="WH_DNA-bd_sf"/>
</dbReference>
<feature type="domain" description="Cyclic nucleotide-binding" evidence="4">
    <location>
        <begin position="17"/>
        <end position="138"/>
    </location>
</feature>
<sequence length="227" mass="25854">MHMQSTEKKQCVSLVPIFANLDENELTKLSQKVTSRKVSKGEFLYNFTDQNDTLYIVHQGQLKNYQILENGEEQLIRLLGPGEFIGVWSIFRTKQSHDDLVEAISNTEICQLTQQDFKKVLIQYPEISINLLQQLSERLEVSEQQVATIAHTSVADRIISYLTSLIPEETMENKPISIELPMSRKSLASYLGTTPESISRGFKKLERQGMITSTSSKKIRINKLSSV</sequence>
<dbReference type="PANTHER" id="PTHR24567:SF28">
    <property type="entry name" value="LISTERIOLYSIN REGULATORY PROTEIN"/>
    <property type="match status" value="1"/>
</dbReference>
<keyword evidence="7" id="KW-1185">Reference proteome</keyword>
<feature type="domain" description="HTH crp-type" evidence="5">
    <location>
        <begin position="152"/>
        <end position="225"/>
    </location>
</feature>
<dbReference type="Pfam" id="PF13545">
    <property type="entry name" value="HTH_Crp_2"/>
    <property type="match status" value="1"/>
</dbReference>
<dbReference type="SMART" id="SM00419">
    <property type="entry name" value="HTH_CRP"/>
    <property type="match status" value="1"/>
</dbReference>
<gene>
    <name evidence="6" type="ORF">LPAF129_20330</name>
</gene>
<keyword evidence="1" id="KW-0805">Transcription regulation</keyword>
<dbReference type="Gene3D" id="1.10.10.10">
    <property type="entry name" value="Winged helix-like DNA-binding domain superfamily/Winged helix DNA-binding domain"/>
    <property type="match status" value="1"/>
</dbReference>
<reference evidence="6" key="1">
    <citation type="journal article" date="2022" name="Int. J. Syst. Evol. Microbiol.">
        <title>A novel species of lactic acid bacteria, Ligilactobacillus pabuli sp. nov., isolated from alfalfa silage.</title>
        <authorList>
            <person name="Tohno M."/>
            <person name="Tanizawa Y."/>
            <person name="Sawada H."/>
            <person name="Sakamoto M."/>
            <person name="Ohkuma M."/>
            <person name="Kobayashi H."/>
        </authorList>
    </citation>
    <scope>NUCLEOTIDE SEQUENCE</scope>
    <source>
        <strain evidence="6">AF129</strain>
    </source>
</reference>
<proteinExistence type="predicted"/>
<dbReference type="InterPro" id="IPR012318">
    <property type="entry name" value="HTH_CRP"/>
</dbReference>
<dbReference type="PRINTS" id="PR00034">
    <property type="entry name" value="HTHCRP"/>
</dbReference>
<dbReference type="SUPFAM" id="SSF51206">
    <property type="entry name" value="cAMP-binding domain-like"/>
    <property type="match status" value="1"/>
</dbReference>
<dbReference type="InterPro" id="IPR014710">
    <property type="entry name" value="RmlC-like_jellyroll"/>
</dbReference>
<dbReference type="CDD" id="cd00038">
    <property type="entry name" value="CAP_ED"/>
    <property type="match status" value="1"/>
</dbReference>
<dbReference type="SUPFAM" id="SSF46785">
    <property type="entry name" value="Winged helix' DNA-binding domain"/>
    <property type="match status" value="1"/>
</dbReference>
<dbReference type="PROSITE" id="PS50042">
    <property type="entry name" value="CNMP_BINDING_3"/>
    <property type="match status" value="1"/>
</dbReference>
<protein>
    <submittedName>
        <fullName evidence="6">Crp/Fnr family transcriptional regulator</fullName>
    </submittedName>
</protein>
<name>A0ABQ5JJV1_9LACO</name>
<dbReference type="EMBL" id="BQXH01000027">
    <property type="protein sequence ID" value="GKS82347.1"/>
    <property type="molecule type" value="Genomic_DNA"/>
</dbReference>
<evidence type="ECO:0000259" key="4">
    <source>
        <dbReference type="PROSITE" id="PS50042"/>
    </source>
</evidence>
<evidence type="ECO:0000259" key="5">
    <source>
        <dbReference type="PROSITE" id="PS51063"/>
    </source>
</evidence>
<dbReference type="PROSITE" id="PS51063">
    <property type="entry name" value="HTH_CRP_2"/>
    <property type="match status" value="1"/>
</dbReference>
<dbReference type="InterPro" id="IPR018490">
    <property type="entry name" value="cNMP-bd_dom_sf"/>
</dbReference>
<keyword evidence="2" id="KW-0238">DNA-binding</keyword>
<dbReference type="InterPro" id="IPR050397">
    <property type="entry name" value="Env_Response_Regulators"/>
</dbReference>